<dbReference type="EMBL" id="JALLAZ020000235">
    <property type="protein sequence ID" value="KAL3799889.1"/>
    <property type="molecule type" value="Genomic_DNA"/>
</dbReference>
<dbReference type="Gene3D" id="3.20.20.70">
    <property type="entry name" value="Aldolase class I"/>
    <property type="match status" value="1"/>
</dbReference>
<feature type="compositionally biased region" description="Basic and acidic residues" evidence="9">
    <location>
        <begin position="106"/>
        <end position="115"/>
    </location>
</feature>
<feature type="signal peptide" evidence="10">
    <location>
        <begin position="1"/>
        <end position="24"/>
    </location>
</feature>
<dbReference type="GO" id="GO:0004425">
    <property type="term" value="F:indole-3-glycerol-phosphate synthase activity"/>
    <property type="evidence" value="ECO:0007669"/>
    <property type="project" value="UniProtKB-EC"/>
</dbReference>
<evidence type="ECO:0000256" key="5">
    <source>
        <dbReference type="ARBA" id="ARBA00022793"/>
    </source>
</evidence>
<evidence type="ECO:0000256" key="4">
    <source>
        <dbReference type="ARBA" id="ARBA00022605"/>
    </source>
</evidence>
<feature type="domain" description="Indole-3-glycerol phosphate synthase" evidence="11">
    <location>
        <begin position="139"/>
        <end position="295"/>
    </location>
</feature>
<dbReference type="InterPro" id="IPR013785">
    <property type="entry name" value="Aldolase_TIM"/>
</dbReference>
<dbReference type="InterPro" id="IPR011060">
    <property type="entry name" value="RibuloseP-bd_barrel"/>
</dbReference>
<evidence type="ECO:0000256" key="1">
    <source>
        <dbReference type="ARBA" id="ARBA00001633"/>
    </source>
</evidence>
<keyword evidence="5" id="KW-0210">Decarboxylase</keyword>
<dbReference type="GO" id="GO:0000162">
    <property type="term" value="P:L-tryptophan biosynthetic process"/>
    <property type="evidence" value="ECO:0007669"/>
    <property type="project" value="UniProtKB-KW"/>
</dbReference>
<keyword evidence="8" id="KW-0456">Lyase</keyword>
<comment type="pathway">
    <text evidence="2">Amino-acid biosynthesis; L-tryptophan biosynthesis; L-tryptophan from chorismate: step 4/5.</text>
</comment>
<keyword evidence="10" id="KW-0732">Signal</keyword>
<evidence type="ECO:0000313" key="13">
    <source>
        <dbReference type="Proteomes" id="UP001530315"/>
    </source>
</evidence>
<dbReference type="AlphaFoldDB" id="A0ABD3QJ43"/>
<evidence type="ECO:0000259" key="11">
    <source>
        <dbReference type="Pfam" id="PF00218"/>
    </source>
</evidence>
<evidence type="ECO:0000256" key="6">
    <source>
        <dbReference type="ARBA" id="ARBA00022822"/>
    </source>
</evidence>
<organism evidence="12 13">
    <name type="scientific">Stephanodiscus triporus</name>
    <dbReference type="NCBI Taxonomy" id="2934178"/>
    <lineage>
        <taxon>Eukaryota</taxon>
        <taxon>Sar</taxon>
        <taxon>Stramenopiles</taxon>
        <taxon>Ochrophyta</taxon>
        <taxon>Bacillariophyta</taxon>
        <taxon>Coscinodiscophyceae</taxon>
        <taxon>Thalassiosirophycidae</taxon>
        <taxon>Stephanodiscales</taxon>
        <taxon>Stephanodiscaceae</taxon>
        <taxon>Stephanodiscus</taxon>
    </lineage>
</organism>
<proteinExistence type="predicted"/>
<evidence type="ECO:0000256" key="8">
    <source>
        <dbReference type="ARBA" id="ARBA00023239"/>
    </source>
</evidence>
<keyword evidence="6" id="KW-0822">Tryptophan biosynthesis</keyword>
<keyword evidence="13" id="KW-1185">Reference proteome</keyword>
<dbReference type="Pfam" id="PF00218">
    <property type="entry name" value="IGPS"/>
    <property type="match status" value="1"/>
</dbReference>
<dbReference type="InterPro" id="IPR045186">
    <property type="entry name" value="Indole-3-glycerol_P_synth"/>
</dbReference>
<keyword evidence="7" id="KW-0057">Aromatic amino acid biosynthesis</keyword>
<dbReference type="PANTHER" id="PTHR22854">
    <property type="entry name" value="TRYPTOPHAN BIOSYNTHESIS PROTEIN"/>
    <property type="match status" value="1"/>
</dbReference>
<evidence type="ECO:0000256" key="7">
    <source>
        <dbReference type="ARBA" id="ARBA00023141"/>
    </source>
</evidence>
<dbReference type="Proteomes" id="UP001530315">
    <property type="component" value="Unassembled WGS sequence"/>
</dbReference>
<protein>
    <recommendedName>
        <fullName evidence="3">indole-3-glycerol-phosphate synthase</fullName>
        <ecNumber evidence="3">4.1.1.48</ecNumber>
    </recommendedName>
</protein>
<sequence>MKAKRASSAAIAAALSSTMTMTMTATISPIDCFAPTTTTTTIPRRTTTTSTTSTTSNTATTATSSTSLCAIGVFVRKAKEAEVRRYMDDGPSESVLALLRKIEDAREAGRRRDSSNDGGGSPSLSPSSPSTGGGVGVLQSHLTKRRGTISIIAEYKRNLPSSGYIVDVPPPAVLSSTFREFGASAVAVSADMRYGGCTYDDVASVVDEQNRAIGEVPGPLPVISSDVVVDPVQVARSKDAGAIAITISYGLLGGERARMLIEDAAALDMETIVVVETPEEAKDAVYGCGASMVCVSGTVVGAEAKRDVISDLMTTTTTTTDGDDGKKTKSICLIANVLARDNKALEEVEEAWACRDYGFHAVWVSDALYKSGNDPAEHPGAIIGSMRAKSSVKYASPKARSGKGEGAREYLGDILIGREGGGGEQSGGPRFESATAPPTGAGVDATHA</sequence>
<evidence type="ECO:0000256" key="9">
    <source>
        <dbReference type="SAM" id="MobiDB-lite"/>
    </source>
</evidence>
<comment type="caution">
    <text evidence="12">The sequence shown here is derived from an EMBL/GenBank/DDBJ whole genome shotgun (WGS) entry which is preliminary data.</text>
</comment>
<feature type="region of interest" description="Disordered" evidence="9">
    <location>
        <begin position="38"/>
        <end position="60"/>
    </location>
</feature>
<gene>
    <name evidence="12" type="ORF">ACHAW5_004401</name>
</gene>
<dbReference type="SUPFAM" id="SSF51366">
    <property type="entry name" value="Ribulose-phoshate binding barrel"/>
    <property type="match status" value="1"/>
</dbReference>
<accession>A0ABD3QJ43</accession>
<name>A0ABD3QJ43_9STRA</name>
<dbReference type="EC" id="4.1.1.48" evidence="3"/>
<feature type="region of interest" description="Disordered" evidence="9">
    <location>
        <begin position="106"/>
        <end position="137"/>
    </location>
</feature>
<evidence type="ECO:0000256" key="10">
    <source>
        <dbReference type="SAM" id="SignalP"/>
    </source>
</evidence>
<comment type="catalytic activity">
    <reaction evidence="1">
        <text>1-(2-carboxyphenylamino)-1-deoxy-D-ribulose 5-phosphate + H(+) = (1S,2R)-1-C-(indol-3-yl)glycerol 3-phosphate + CO2 + H2O</text>
        <dbReference type="Rhea" id="RHEA:23476"/>
        <dbReference type="ChEBI" id="CHEBI:15377"/>
        <dbReference type="ChEBI" id="CHEBI:15378"/>
        <dbReference type="ChEBI" id="CHEBI:16526"/>
        <dbReference type="ChEBI" id="CHEBI:58613"/>
        <dbReference type="ChEBI" id="CHEBI:58866"/>
        <dbReference type="EC" id="4.1.1.48"/>
    </reaction>
</comment>
<feature type="region of interest" description="Disordered" evidence="9">
    <location>
        <begin position="416"/>
        <end position="448"/>
    </location>
</feature>
<evidence type="ECO:0000256" key="2">
    <source>
        <dbReference type="ARBA" id="ARBA00004696"/>
    </source>
</evidence>
<dbReference type="PANTHER" id="PTHR22854:SF2">
    <property type="entry name" value="INDOLE-3-GLYCEROL-PHOSPHATE SYNTHASE"/>
    <property type="match status" value="1"/>
</dbReference>
<reference evidence="12 13" key="1">
    <citation type="submission" date="2024-10" db="EMBL/GenBank/DDBJ databases">
        <title>Updated reference genomes for cyclostephanoid diatoms.</title>
        <authorList>
            <person name="Roberts W.R."/>
            <person name="Alverson A.J."/>
        </authorList>
    </citation>
    <scope>NUCLEOTIDE SEQUENCE [LARGE SCALE GENOMIC DNA]</scope>
    <source>
        <strain evidence="12 13">AJA276-08</strain>
    </source>
</reference>
<keyword evidence="4" id="KW-0028">Amino-acid biosynthesis</keyword>
<evidence type="ECO:0000313" key="12">
    <source>
        <dbReference type="EMBL" id="KAL3799889.1"/>
    </source>
</evidence>
<evidence type="ECO:0000256" key="3">
    <source>
        <dbReference type="ARBA" id="ARBA00012362"/>
    </source>
</evidence>
<feature type="chain" id="PRO_5044817623" description="indole-3-glycerol-phosphate synthase" evidence="10">
    <location>
        <begin position="25"/>
        <end position="448"/>
    </location>
</feature>
<dbReference type="InterPro" id="IPR013798">
    <property type="entry name" value="Indole-3-glycerol_P_synth_dom"/>
</dbReference>